<protein>
    <recommendedName>
        <fullName evidence="1">DSBA-like thioredoxin domain-containing protein</fullName>
    </recommendedName>
</protein>
<dbReference type="InterPro" id="IPR011767">
    <property type="entry name" value="GLR_AS"/>
</dbReference>
<dbReference type="KEGG" id="gps:C427_1375"/>
<organism evidence="2 3">
    <name type="scientific">Paraglaciecola psychrophila 170</name>
    <dbReference type="NCBI Taxonomy" id="1129794"/>
    <lineage>
        <taxon>Bacteria</taxon>
        <taxon>Pseudomonadati</taxon>
        <taxon>Pseudomonadota</taxon>
        <taxon>Gammaproteobacteria</taxon>
        <taxon>Alteromonadales</taxon>
        <taxon>Alteromonadaceae</taxon>
        <taxon>Paraglaciecola</taxon>
    </lineage>
</organism>
<dbReference type="Gene3D" id="3.40.30.10">
    <property type="entry name" value="Glutaredoxin"/>
    <property type="match status" value="1"/>
</dbReference>
<dbReference type="HOGENOM" id="CLU_069253_2_0_6"/>
<keyword evidence="3" id="KW-1185">Reference proteome</keyword>
<dbReference type="InterPro" id="IPR001853">
    <property type="entry name" value="DSBA-like_thioredoxin_dom"/>
</dbReference>
<dbReference type="PANTHER" id="PTHR13887">
    <property type="entry name" value="GLUTATHIONE S-TRANSFERASE KAPPA"/>
    <property type="match status" value="1"/>
</dbReference>
<reference evidence="2 3" key="1">
    <citation type="journal article" date="2013" name="Genome Announc.">
        <title>Complete Genome Sequence of Glaciecola psychrophila Strain 170T.</title>
        <authorList>
            <person name="Yin J."/>
            <person name="Chen J."/>
            <person name="Liu G."/>
            <person name="Yu Y."/>
            <person name="Song L."/>
            <person name="Wang X."/>
            <person name="Qu X."/>
        </authorList>
    </citation>
    <scope>NUCLEOTIDE SEQUENCE [LARGE SCALE GENOMIC DNA]</scope>
    <source>
        <strain evidence="2 3">170</strain>
    </source>
</reference>
<name>K6ZR56_9ALTE</name>
<evidence type="ECO:0000259" key="1">
    <source>
        <dbReference type="Pfam" id="PF01323"/>
    </source>
</evidence>
<dbReference type="PANTHER" id="PTHR13887:SF33">
    <property type="entry name" value="ISOMERASE"/>
    <property type="match status" value="1"/>
</dbReference>
<dbReference type="AlphaFoldDB" id="K6ZR56"/>
<dbReference type="Proteomes" id="UP000011864">
    <property type="component" value="Chromosome"/>
</dbReference>
<dbReference type="SUPFAM" id="SSF52833">
    <property type="entry name" value="Thioredoxin-like"/>
    <property type="match status" value="1"/>
</dbReference>
<dbReference type="OrthoDB" id="9799122at2"/>
<dbReference type="Pfam" id="PF01323">
    <property type="entry name" value="DSBA"/>
    <property type="match status" value="1"/>
</dbReference>
<dbReference type="eggNOG" id="COG2761">
    <property type="taxonomic scope" value="Bacteria"/>
</dbReference>
<gene>
    <name evidence="2" type="ORF">C427_1375</name>
</gene>
<evidence type="ECO:0000313" key="3">
    <source>
        <dbReference type="Proteomes" id="UP000011864"/>
    </source>
</evidence>
<feature type="domain" description="DSBA-like thioredoxin" evidence="1">
    <location>
        <begin position="47"/>
        <end position="233"/>
    </location>
</feature>
<proteinExistence type="predicted"/>
<dbReference type="GO" id="GO:0016491">
    <property type="term" value="F:oxidoreductase activity"/>
    <property type="evidence" value="ECO:0007669"/>
    <property type="project" value="InterPro"/>
</dbReference>
<accession>K6ZR56</accession>
<evidence type="ECO:0000313" key="2">
    <source>
        <dbReference type="EMBL" id="AGH43484.1"/>
    </source>
</evidence>
<sequence length="239" mass="27376">MFFYFRKNDFIFYLYSTRRLPVLLCILLTNQTVSSIMQPSNYVKREIIVYTDYVCPFCLLAEKLLRDVVAGKPVKITWRPFELRPFPVPTLEVEDEYLPAIWQRAVYPMAEKLGIDIKLPTISPQPRTDKAFEAFAFAEQAGLGDEFSMATLSAFFQKNQDIGDIDVLLTIADDIGLERQALKRALETNEFTQAHQRALRRANLEDKISVVPTIIIGEARYDGVASKEWIEAALDNLLV</sequence>
<dbReference type="PATRIC" id="fig|1129794.4.peg.1360"/>
<dbReference type="InterPro" id="IPR036249">
    <property type="entry name" value="Thioredoxin-like_sf"/>
</dbReference>
<dbReference type="EMBL" id="CP003837">
    <property type="protein sequence ID" value="AGH43484.1"/>
    <property type="molecule type" value="Genomic_DNA"/>
</dbReference>
<dbReference type="PROSITE" id="PS00195">
    <property type="entry name" value="GLUTAREDOXIN_1"/>
    <property type="match status" value="1"/>
</dbReference>